<dbReference type="Proteomes" id="UP000829069">
    <property type="component" value="Chromosome"/>
</dbReference>
<keyword evidence="1" id="KW-0547">Nucleotide-binding</keyword>
<dbReference type="PANTHER" id="PTHR12169:SF6">
    <property type="entry name" value="AFG1-LIKE ATPASE"/>
    <property type="match status" value="1"/>
</dbReference>
<dbReference type="GO" id="GO:0051301">
    <property type="term" value="P:cell division"/>
    <property type="evidence" value="ECO:0007669"/>
    <property type="project" value="UniProtKB-KW"/>
</dbReference>
<evidence type="ECO:0000313" key="3">
    <source>
        <dbReference type="EMBL" id="UNK44987.1"/>
    </source>
</evidence>
<dbReference type="NCBIfam" id="NF040713">
    <property type="entry name" value="ZapE"/>
    <property type="match status" value="1"/>
</dbReference>
<reference evidence="3 4" key="1">
    <citation type="submission" date="2022-03" db="EMBL/GenBank/DDBJ databases">
        <title>Isotopic signatures of nitrous oxide derived from detoxification processes.</title>
        <authorList>
            <person name="Behrendt U."/>
            <person name="Buchen C."/>
            <person name="Well R."/>
            <person name="Ulrich A."/>
            <person name="Rohe L."/>
            <person name="Kolb S."/>
            <person name="Schloter M."/>
            <person name="Horn M.A."/>
            <person name="Augustin J."/>
        </authorList>
    </citation>
    <scope>NUCLEOTIDE SEQUENCE [LARGE SCALE GENOMIC DNA]</scope>
    <source>
        <strain evidence="3 4">S4-C24</strain>
    </source>
</reference>
<dbReference type="EMBL" id="CP093326">
    <property type="protein sequence ID" value="UNK44987.1"/>
    <property type="molecule type" value="Genomic_DNA"/>
</dbReference>
<keyword evidence="4" id="KW-1185">Reference proteome</keyword>
<name>A0ABY3W9J1_9MICC</name>
<proteinExistence type="predicted"/>
<accession>A0ABY3W9J1</accession>
<dbReference type="SUPFAM" id="SSF52540">
    <property type="entry name" value="P-loop containing nucleoside triphosphate hydrolases"/>
    <property type="match status" value="1"/>
</dbReference>
<protein>
    <submittedName>
        <fullName evidence="3">Cell division protein ZapE</fullName>
    </submittedName>
</protein>
<evidence type="ECO:0000256" key="2">
    <source>
        <dbReference type="ARBA" id="ARBA00022840"/>
    </source>
</evidence>
<organism evidence="3 4">
    <name type="scientific">Arthrobacter sulfonylureivorans</name>
    <dbReference type="NCBI Taxonomy" id="2486855"/>
    <lineage>
        <taxon>Bacteria</taxon>
        <taxon>Bacillati</taxon>
        <taxon>Actinomycetota</taxon>
        <taxon>Actinomycetes</taxon>
        <taxon>Micrococcales</taxon>
        <taxon>Micrococcaceae</taxon>
        <taxon>Arthrobacter</taxon>
    </lineage>
</organism>
<dbReference type="InterPro" id="IPR005654">
    <property type="entry name" value="ATPase_AFG1-like"/>
</dbReference>
<dbReference type="CDD" id="cd00267">
    <property type="entry name" value="ABC_ATPase"/>
    <property type="match status" value="1"/>
</dbReference>
<dbReference type="Pfam" id="PF03969">
    <property type="entry name" value="AFG1_ATPase"/>
    <property type="match status" value="2"/>
</dbReference>
<evidence type="ECO:0000313" key="4">
    <source>
        <dbReference type="Proteomes" id="UP000829069"/>
    </source>
</evidence>
<keyword evidence="3" id="KW-0132">Cell division</keyword>
<dbReference type="InterPro" id="IPR027417">
    <property type="entry name" value="P-loop_NTPase"/>
</dbReference>
<evidence type="ECO:0000256" key="1">
    <source>
        <dbReference type="ARBA" id="ARBA00022741"/>
    </source>
</evidence>
<keyword evidence="3" id="KW-0131">Cell cycle</keyword>
<dbReference type="RefSeq" id="WP_241913303.1">
    <property type="nucleotide sequence ID" value="NZ_CP093326.1"/>
</dbReference>
<gene>
    <name evidence="3" type="primary">zapE</name>
    <name evidence="3" type="ORF">MNQ99_13635</name>
</gene>
<sequence length="382" mass="41620">MDAGNVAAGRPGKARARQRLLDQFDQAASAAGFRLDSNQQDAARLLADAGARLMASAVPLPGKRRGLYLWGPVGRGKSWLAQRFFDALDLPDKKRWHFHDLFRQLHAHRRDAQDPATRPPGTSAVDMAIDALLRDCTLLVVDEFHVHDPGDGQLLARLLREIHRRGITLVATSNYPPEQLMPSEDFHALFEPTIALIRRTMRVASISGPVDYRTLSIGRPRGQDDDGGARLGRFSDGAMVLAPGGPNDPRVAEAGLEWPSAAEAQELRPGSQPIPVLRCTAHEVWFDFQDLCEGPTATTDYLALLPRSAHWVISGVPRRGDISINGWQRLSNIVDILYDADVPLTLISAEPLDLGPSASRSAVDVSRIASRLRTLGSVGVGG</sequence>
<dbReference type="Gene3D" id="3.40.50.300">
    <property type="entry name" value="P-loop containing nucleotide triphosphate hydrolases"/>
    <property type="match status" value="1"/>
</dbReference>
<dbReference type="PANTHER" id="PTHR12169">
    <property type="entry name" value="ATPASE N2B"/>
    <property type="match status" value="1"/>
</dbReference>
<keyword evidence="2" id="KW-0067">ATP-binding</keyword>